<evidence type="ECO:0000259" key="1">
    <source>
        <dbReference type="Pfam" id="PF18545"/>
    </source>
</evidence>
<proteinExistence type="predicted"/>
<dbReference type="AlphaFoldDB" id="A0A1N7EN55"/>
<reference evidence="3" key="1">
    <citation type="submission" date="2017-01" db="EMBL/GenBank/DDBJ databases">
        <authorList>
            <person name="Varghese N."/>
            <person name="Submissions S."/>
        </authorList>
    </citation>
    <scope>NUCLEOTIDE SEQUENCE [LARGE SCALE GENOMIC DNA]</scope>
    <source>
        <strain evidence="3">CGMCC 1.7737</strain>
    </source>
</reference>
<evidence type="ECO:0000313" key="2">
    <source>
        <dbReference type="EMBL" id="SIR89507.1"/>
    </source>
</evidence>
<sequence length="102" mass="11236">MVPDTPSKRSHGSVTYYDRDSATRLSMILAHALAEVMDVDATEGEEVLYASVDPTSLDNLFKNQFDGTARDQGHITLTVDEYLMIVSSGGRIEITPQNNSEE</sequence>
<dbReference type="InterPro" id="IPR040624">
    <property type="entry name" value="HalOD1"/>
</dbReference>
<feature type="domain" description="Halobacterial output" evidence="1">
    <location>
        <begin position="23"/>
        <end position="96"/>
    </location>
</feature>
<dbReference type="OrthoDB" id="271604at2157"/>
<dbReference type="Pfam" id="PF18545">
    <property type="entry name" value="HalOD1"/>
    <property type="match status" value="1"/>
</dbReference>
<dbReference type="Proteomes" id="UP000186914">
    <property type="component" value="Unassembled WGS sequence"/>
</dbReference>
<accession>A0A1N7EN55</accession>
<organism evidence="2 3">
    <name type="scientific">Haladaptatus litoreus</name>
    <dbReference type="NCBI Taxonomy" id="553468"/>
    <lineage>
        <taxon>Archaea</taxon>
        <taxon>Methanobacteriati</taxon>
        <taxon>Methanobacteriota</taxon>
        <taxon>Stenosarchaea group</taxon>
        <taxon>Halobacteria</taxon>
        <taxon>Halobacteriales</taxon>
        <taxon>Haladaptataceae</taxon>
        <taxon>Haladaptatus</taxon>
    </lineage>
</organism>
<dbReference type="EMBL" id="FTNO01000006">
    <property type="protein sequence ID" value="SIR89507.1"/>
    <property type="molecule type" value="Genomic_DNA"/>
</dbReference>
<evidence type="ECO:0000313" key="3">
    <source>
        <dbReference type="Proteomes" id="UP000186914"/>
    </source>
</evidence>
<keyword evidence="3" id="KW-1185">Reference proteome</keyword>
<name>A0A1N7EN55_9EURY</name>
<protein>
    <recommendedName>
        <fullName evidence="1">Halobacterial output domain-containing protein</fullName>
    </recommendedName>
</protein>
<gene>
    <name evidence="2" type="ORF">SAMN05421858_4424</name>
</gene>